<organism evidence="1 2">
    <name type="scientific">Actomonas aquatica</name>
    <dbReference type="NCBI Taxonomy" id="2866162"/>
    <lineage>
        <taxon>Bacteria</taxon>
        <taxon>Pseudomonadati</taxon>
        <taxon>Verrucomicrobiota</taxon>
        <taxon>Opitutia</taxon>
        <taxon>Opitutales</taxon>
        <taxon>Opitutaceae</taxon>
        <taxon>Actomonas</taxon>
    </lineage>
</organism>
<evidence type="ECO:0000313" key="2">
    <source>
        <dbReference type="Proteomes" id="UP000738431"/>
    </source>
</evidence>
<dbReference type="Proteomes" id="UP000738431">
    <property type="component" value="Chromosome"/>
</dbReference>
<reference evidence="1 2" key="1">
    <citation type="submission" date="2023-12" db="EMBL/GenBank/DDBJ databases">
        <title>Description of an unclassified Opitutus bacterium of Verrucomicrobiota.</title>
        <authorList>
            <person name="Zhang D.-F."/>
        </authorList>
    </citation>
    <scope>NUCLEOTIDE SEQUENCE [LARGE SCALE GENOMIC DNA]</scope>
    <source>
        <strain evidence="1 2">WL0086</strain>
    </source>
</reference>
<accession>A0ABZ1CCG6</accession>
<gene>
    <name evidence="1" type="ORF">K1X11_008020</name>
</gene>
<evidence type="ECO:0008006" key="3">
    <source>
        <dbReference type="Google" id="ProtNLM"/>
    </source>
</evidence>
<dbReference type="RefSeq" id="WP_221029957.1">
    <property type="nucleotide sequence ID" value="NZ_CP139781.1"/>
</dbReference>
<sequence length="597" mass="66326">MRAATRRCKLWGLVGVLAVGAMSVEVDAAPRWRKVETPHFEVYSAASKAETREIIRDLELFHQTVLQVFALKPQSERRTRIVIFGRERHLDPYKPEIESGENPHGEAWEGEQIARDGVGPPDDSLSYDVNRKRFTPAGPQMMETPRPVRLNISLREMHAARMNAMRAALQPPRGVSRQPVPGKVDAQHAYSVVHPDQALIVLSGEDEWENTKAVLFGRYMRNLLQQCGLTEPSWFLEGMAEMLTSFGIRRDTTVVGQPDGELIGFMRELGYFMPWEEFFAMAADSRAYGQLGNRDLFAAQAWLLVHYCYFSEERSPEWRQALLAWIAEVQRGEGDMVELMQRHLGVTPAELTAELQTYCQRAEFSGLVLERPERWAGDRVALERASEEEAEAALLDVRVRVSRDPEAVQELEARLAAANAAGETDVAALELLGVAAMLRGDATAQVDYWGRAAAAGSADPAVVRHEAVAGLRAWVETEAAGAVELIGDEQAVVWRTQLEAALRLDPADEVTLRWLGWLEGLAETPSVENMNRVQRAVVAGMAQPDGVMMAVAIMQARVGDEATAREIVTSYGEDWETWKWRALAAEAGARVDDGGGI</sequence>
<name>A0ABZ1CCG6_9BACT</name>
<proteinExistence type="predicted"/>
<evidence type="ECO:0000313" key="1">
    <source>
        <dbReference type="EMBL" id="WRQ89352.1"/>
    </source>
</evidence>
<dbReference type="EMBL" id="CP139781">
    <property type="protein sequence ID" value="WRQ89352.1"/>
    <property type="molecule type" value="Genomic_DNA"/>
</dbReference>
<protein>
    <recommendedName>
        <fullName evidence="3">DUF1570 domain-containing protein</fullName>
    </recommendedName>
</protein>
<keyword evidence="2" id="KW-1185">Reference proteome</keyword>